<reference evidence="2 3" key="1">
    <citation type="submission" date="2019-04" db="EMBL/GenBank/DDBJ databases">
        <title>Complete genome sequence of Agrobacterium tumefaciens CFBP7129.</title>
        <authorList>
            <person name="Haryono M."/>
            <person name="Lin Y.-C."/>
            <person name="Lai E.-M."/>
            <person name="Kuo C.-H."/>
        </authorList>
    </citation>
    <scope>NUCLEOTIDE SEQUENCE [LARGE SCALE GENOMIC DNA]</scope>
    <source>
        <strain evidence="2 3">CFBP7129</strain>
    </source>
</reference>
<feature type="transmembrane region" description="Helical" evidence="1">
    <location>
        <begin position="6"/>
        <end position="25"/>
    </location>
</feature>
<feature type="transmembrane region" description="Helical" evidence="1">
    <location>
        <begin position="88"/>
        <end position="111"/>
    </location>
</feature>
<dbReference type="EMBL" id="CP039923">
    <property type="protein sequence ID" value="QCL96758.1"/>
    <property type="molecule type" value="Genomic_DNA"/>
</dbReference>
<dbReference type="Proteomes" id="UP000298649">
    <property type="component" value="Chromosome linear"/>
</dbReference>
<proteinExistence type="predicted"/>
<accession>A0A4D7YQ75</accession>
<dbReference type="RefSeq" id="WP_137005345.1">
    <property type="nucleotide sequence ID" value="NZ_CP039923.1"/>
</dbReference>
<feature type="transmembrane region" description="Helical" evidence="1">
    <location>
        <begin position="32"/>
        <end position="53"/>
    </location>
</feature>
<evidence type="ECO:0000313" key="3">
    <source>
        <dbReference type="Proteomes" id="UP000298649"/>
    </source>
</evidence>
<feature type="transmembrane region" description="Helical" evidence="1">
    <location>
        <begin position="147"/>
        <end position="169"/>
    </location>
</feature>
<keyword evidence="1" id="KW-0812">Transmembrane</keyword>
<evidence type="ECO:0000256" key="1">
    <source>
        <dbReference type="SAM" id="Phobius"/>
    </source>
</evidence>
<feature type="transmembrane region" description="Helical" evidence="1">
    <location>
        <begin position="117"/>
        <end position="135"/>
    </location>
</feature>
<organism evidence="2 3">
    <name type="scientific">Agrobacterium tumefaciens</name>
    <dbReference type="NCBI Taxonomy" id="358"/>
    <lineage>
        <taxon>Bacteria</taxon>
        <taxon>Pseudomonadati</taxon>
        <taxon>Pseudomonadota</taxon>
        <taxon>Alphaproteobacteria</taxon>
        <taxon>Hyphomicrobiales</taxon>
        <taxon>Rhizobiaceae</taxon>
        <taxon>Rhizobium/Agrobacterium group</taxon>
        <taxon>Agrobacterium</taxon>
        <taxon>Agrobacterium tumefaciens complex</taxon>
    </lineage>
</organism>
<feature type="transmembrane region" description="Helical" evidence="1">
    <location>
        <begin position="232"/>
        <end position="252"/>
    </location>
</feature>
<feature type="transmembrane region" description="Helical" evidence="1">
    <location>
        <begin position="175"/>
        <end position="193"/>
    </location>
</feature>
<feature type="transmembrane region" description="Helical" evidence="1">
    <location>
        <begin position="205"/>
        <end position="226"/>
    </location>
</feature>
<evidence type="ECO:0000313" key="2">
    <source>
        <dbReference type="EMBL" id="QCL96758.1"/>
    </source>
</evidence>
<keyword evidence="1" id="KW-1133">Transmembrane helix</keyword>
<name>A0A4D7YQ75_AGRTU</name>
<feature type="transmembrane region" description="Helical" evidence="1">
    <location>
        <begin position="65"/>
        <end position="81"/>
    </location>
</feature>
<feature type="transmembrane region" description="Helical" evidence="1">
    <location>
        <begin position="264"/>
        <end position="286"/>
    </location>
</feature>
<sequence length="288" mass="29315">MLGLILLKTAFFPLGVGIALGLLLLKKPRAQALSIGLVLPALIAATYCVLEGLPSFPPIAAKEKLPLLIIAGSVVFAIAASRLSGHRILLFLCACAIALFDILVLGQRVLFSNPSRIGLAVAVSAIVLLSSMAAARQNAQAGMVARLAYPTAAFAAMLSSALVAAFGAFVGMAQANGAVAALIGGANLVFVLAGGRREGGLYDLGYASTLAFAVVLIPHFTMTALFAPNIPVASLLLSASCLVIPVLASHFAKAALRLPHTLGIITLGMLALLLPAGAAVLASLPYSQ</sequence>
<dbReference type="AlphaFoldDB" id="A0A4D7YQ75"/>
<protein>
    <submittedName>
        <fullName evidence="2">Uncharacterized protein</fullName>
    </submittedName>
</protein>
<gene>
    <name evidence="2" type="ORF">CFBP7129_21545</name>
</gene>
<keyword evidence="1" id="KW-0472">Membrane</keyword>